<comment type="caution">
    <text evidence="1">The sequence shown here is derived from an EMBL/GenBank/DDBJ whole genome shotgun (WGS) entry which is preliminary data.</text>
</comment>
<sequence length="57" mass="6388">MLLSASVNSISSMPSPVYQCKKAFLRNMAVNCSLTRRNISWIDVELPMNVEAIFNPV</sequence>
<protein>
    <submittedName>
        <fullName evidence="1">Uncharacterized protein</fullName>
    </submittedName>
</protein>
<feature type="non-terminal residue" evidence="1">
    <location>
        <position position="57"/>
    </location>
</feature>
<keyword evidence="2" id="KW-1185">Reference proteome</keyword>
<dbReference type="Proteomes" id="UP000237000">
    <property type="component" value="Unassembled WGS sequence"/>
</dbReference>
<evidence type="ECO:0000313" key="1">
    <source>
        <dbReference type="EMBL" id="PON86428.1"/>
    </source>
</evidence>
<evidence type="ECO:0000313" key="2">
    <source>
        <dbReference type="Proteomes" id="UP000237000"/>
    </source>
</evidence>
<proteinExistence type="predicted"/>
<accession>A0A2P5ELI2</accession>
<dbReference type="OrthoDB" id="7157195at2759"/>
<dbReference type="EMBL" id="JXTC01000132">
    <property type="protein sequence ID" value="PON86428.1"/>
    <property type="molecule type" value="Genomic_DNA"/>
</dbReference>
<name>A0A2P5ELI2_TREOI</name>
<gene>
    <name evidence="1" type="ORF">TorRG33x02_177690</name>
</gene>
<reference evidence="2" key="1">
    <citation type="submission" date="2016-06" db="EMBL/GenBank/DDBJ databases">
        <title>Parallel loss of symbiosis genes in relatives of nitrogen-fixing non-legume Parasponia.</title>
        <authorList>
            <person name="Van Velzen R."/>
            <person name="Holmer R."/>
            <person name="Bu F."/>
            <person name="Rutten L."/>
            <person name="Van Zeijl A."/>
            <person name="Liu W."/>
            <person name="Santuari L."/>
            <person name="Cao Q."/>
            <person name="Sharma T."/>
            <person name="Shen D."/>
            <person name="Roswanjaya Y."/>
            <person name="Wardhani T."/>
            <person name="Kalhor M.S."/>
            <person name="Jansen J."/>
            <person name="Van den Hoogen J."/>
            <person name="Gungor B."/>
            <person name="Hartog M."/>
            <person name="Hontelez J."/>
            <person name="Verver J."/>
            <person name="Yang W.-C."/>
            <person name="Schijlen E."/>
            <person name="Repin R."/>
            <person name="Schilthuizen M."/>
            <person name="Schranz E."/>
            <person name="Heidstra R."/>
            <person name="Miyata K."/>
            <person name="Fedorova E."/>
            <person name="Kohlen W."/>
            <person name="Bisseling T."/>
            <person name="Smit S."/>
            <person name="Geurts R."/>
        </authorList>
    </citation>
    <scope>NUCLEOTIDE SEQUENCE [LARGE SCALE GENOMIC DNA]</scope>
    <source>
        <strain evidence="2">cv. RG33-2</strain>
    </source>
</reference>
<dbReference type="InParanoid" id="A0A2P5ELI2"/>
<dbReference type="AlphaFoldDB" id="A0A2P5ELI2"/>
<organism evidence="1 2">
    <name type="scientific">Trema orientale</name>
    <name type="common">Charcoal tree</name>
    <name type="synonym">Celtis orientalis</name>
    <dbReference type="NCBI Taxonomy" id="63057"/>
    <lineage>
        <taxon>Eukaryota</taxon>
        <taxon>Viridiplantae</taxon>
        <taxon>Streptophyta</taxon>
        <taxon>Embryophyta</taxon>
        <taxon>Tracheophyta</taxon>
        <taxon>Spermatophyta</taxon>
        <taxon>Magnoliopsida</taxon>
        <taxon>eudicotyledons</taxon>
        <taxon>Gunneridae</taxon>
        <taxon>Pentapetalae</taxon>
        <taxon>rosids</taxon>
        <taxon>fabids</taxon>
        <taxon>Rosales</taxon>
        <taxon>Cannabaceae</taxon>
        <taxon>Trema</taxon>
    </lineage>
</organism>